<dbReference type="AlphaFoldDB" id="A0A4Q6I8A6"/>
<accession>A0A4Q6I8A6</accession>
<reference evidence="2 3" key="1">
    <citation type="submission" date="2018-06" db="EMBL/GenBank/DDBJ databases">
        <title>Complete Genome Sequence of Ehrlichia minasensis Isolated From Cattle.</title>
        <authorList>
            <person name="Aguiar D.M."/>
            <person name="Araujo J.P.A.Jr."/>
            <person name="Nakazato L."/>
            <person name="Bard E."/>
            <person name="Cabezas-Cruz A."/>
        </authorList>
    </citation>
    <scope>NUCLEOTIDE SEQUENCE [LARGE SCALE GENOMIC DNA]</scope>
    <source>
        <strain evidence="2 3">B11</strain>
    </source>
</reference>
<keyword evidence="3" id="KW-1185">Reference proteome</keyword>
<feature type="region of interest" description="Disordered" evidence="1">
    <location>
        <begin position="127"/>
        <end position="199"/>
    </location>
</feature>
<evidence type="ECO:0000313" key="2">
    <source>
        <dbReference type="EMBL" id="RZB12869.1"/>
    </source>
</evidence>
<feature type="compositionally biased region" description="Low complexity" evidence="1">
    <location>
        <begin position="173"/>
        <end position="185"/>
    </location>
</feature>
<evidence type="ECO:0000313" key="3">
    <source>
        <dbReference type="Proteomes" id="UP000293377"/>
    </source>
</evidence>
<dbReference type="EMBL" id="QOHL01000006">
    <property type="protein sequence ID" value="RZB12869.1"/>
    <property type="molecule type" value="Genomic_DNA"/>
</dbReference>
<dbReference type="RefSeq" id="WP_129992565.1">
    <property type="nucleotide sequence ID" value="NZ_QOHL01000006.1"/>
</dbReference>
<proteinExistence type="predicted"/>
<organism evidence="2 3">
    <name type="scientific">Ehrlichia minasensis</name>
    <dbReference type="NCBI Taxonomy" id="1242993"/>
    <lineage>
        <taxon>Bacteria</taxon>
        <taxon>Pseudomonadati</taxon>
        <taxon>Pseudomonadota</taxon>
        <taxon>Alphaproteobacteria</taxon>
        <taxon>Rickettsiales</taxon>
        <taxon>Anaplasmataceae</taxon>
        <taxon>Ehrlichia</taxon>
    </lineage>
</organism>
<evidence type="ECO:0000256" key="1">
    <source>
        <dbReference type="SAM" id="MobiDB-lite"/>
    </source>
</evidence>
<name>A0A4Q6I8A6_9RICK</name>
<dbReference type="Proteomes" id="UP000293377">
    <property type="component" value="Unassembled WGS sequence"/>
</dbReference>
<feature type="compositionally biased region" description="Basic and acidic residues" evidence="1">
    <location>
        <begin position="186"/>
        <end position="199"/>
    </location>
</feature>
<protein>
    <submittedName>
        <fullName evidence="2">Uncharacterized protein</fullName>
    </submittedName>
</protein>
<feature type="compositionally biased region" description="Polar residues" evidence="1">
    <location>
        <begin position="128"/>
        <end position="168"/>
    </location>
</feature>
<gene>
    <name evidence="2" type="ORF">DRF75_02035</name>
</gene>
<comment type="caution">
    <text evidence="2">The sequence shown here is derived from an EMBL/GenBank/DDBJ whole genome shotgun (WGS) entry which is preliminary data.</text>
</comment>
<sequence length="199" mass="21565">MDIFSNELNAIVNVNGTIYEGKVIIDNNGNFDTSLSLADGVGTLGHLSGNISQNNETKESYILEYIFEQRIVYPTLPVLHSFNGQIVSSTEEASPHKIAFDNSNDNIKIILSDSEIVQSVSDVKESQTQEVLQPATDTAQENQAQEVSQPATDTTKENQAQEVSQPATDTIKENQAQEAPQPAADAQEKEVSSPAAAKE</sequence>